<dbReference type="GO" id="GO:0005886">
    <property type="term" value="C:plasma membrane"/>
    <property type="evidence" value="ECO:0007669"/>
    <property type="project" value="UniProtKB-SubCell"/>
</dbReference>
<keyword evidence="7" id="KW-0808">Transferase</keyword>
<feature type="transmembrane region" description="Helical" evidence="6">
    <location>
        <begin position="300"/>
        <end position="324"/>
    </location>
</feature>
<keyword evidence="7" id="KW-0418">Kinase</keyword>
<evidence type="ECO:0000256" key="4">
    <source>
        <dbReference type="ARBA" id="ARBA00022737"/>
    </source>
</evidence>
<dbReference type="FunFam" id="3.80.10.10:FF:000041">
    <property type="entry name" value="LRR receptor-like serine/threonine-protein kinase ERECTA"/>
    <property type="match status" value="1"/>
</dbReference>
<accession>A0A9N8H8M2</accession>
<dbReference type="OrthoDB" id="676979at2759"/>
<feature type="region of interest" description="Disordered" evidence="5">
    <location>
        <begin position="60"/>
        <end position="119"/>
    </location>
</feature>
<dbReference type="InterPro" id="IPR052595">
    <property type="entry name" value="LRRC69/RLP"/>
</dbReference>
<keyword evidence="6" id="KW-0472">Membrane</keyword>
<feature type="compositionally biased region" description="Polar residues" evidence="5">
    <location>
        <begin position="263"/>
        <end position="273"/>
    </location>
</feature>
<feature type="compositionally biased region" description="Polar residues" evidence="5">
    <location>
        <begin position="69"/>
        <end position="79"/>
    </location>
</feature>
<dbReference type="InterPro" id="IPR032675">
    <property type="entry name" value="LRR_dom_sf"/>
</dbReference>
<proteinExistence type="predicted"/>
<comment type="subcellular location">
    <subcellularLocation>
        <location evidence="1">Cell membrane</location>
    </subcellularLocation>
</comment>
<comment type="caution">
    <text evidence="7">The sequence shown here is derived from an EMBL/GenBank/DDBJ whole genome shotgun (WGS) entry which is preliminary data.</text>
</comment>
<dbReference type="Pfam" id="PF00560">
    <property type="entry name" value="LRR_1"/>
    <property type="match status" value="2"/>
</dbReference>
<evidence type="ECO:0000256" key="3">
    <source>
        <dbReference type="ARBA" id="ARBA00022614"/>
    </source>
</evidence>
<dbReference type="PANTHER" id="PTHR48057:SF7">
    <property type="entry name" value="LEUCINE-RICH REPEAT SERINE_THREONINE-PROTEIN KINASE 1"/>
    <property type="match status" value="1"/>
</dbReference>
<dbReference type="Proteomes" id="UP001153069">
    <property type="component" value="Unassembled WGS sequence"/>
</dbReference>
<feature type="transmembrane region" description="Helical" evidence="6">
    <location>
        <begin position="33"/>
        <end position="54"/>
    </location>
</feature>
<keyword evidence="7" id="KW-0675">Receptor</keyword>
<gene>
    <name evidence="7" type="ORF">SEMRO_95_G049190.1</name>
</gene>
<evidence type="ECO:0000313" key="7">
    <source>
        <dbReference type="EMBL" id="CAB9500908.1"/>
    </source>
</evidence>
<dbReference type="InterPro" id="IPR001611">
    <property type="entry name" value="Leu-rich_rpt"/>
</dbReference>
<sequence length="779" mass="86715">MALTSHSPPRLSLQSLKHFTAEGGEEEVDVDDSLTRCTLVVVGLLLLLLLLLLVHSTDDDGNDDDTSTHRSGQAINHEQAQVDRAAKQEARRNSTNSYEETRVGLFLSPGPEDPNGLDLAATATTTATSTSTTERDVAGDKDEINPVLLRHLAATQQPGAFPSSTRPPNLSPNSTTRRLISHRLSAPPVLQPHTSSSLTQSPVAHTTTLLTTNAALSEAAPTLPMQEPEPQLVEASLVRNSSQAPDDVEQPPPRHHHHHQATLEASSDTSHQPHQPEEEDVMMIQAKSAGVRDYIRNPTFCLFLALYVIAILTIIGLVAGIVILQQQHHQQVQELQANQSPTVSPDSHTLNDQNVIVDAAGTIFQEYTSPQRNKAAYEAFQWLQRHPNLEYMEDFVRVQLYALATVFEALNGWDWPAFDRGYYMSHEKTECDWMEPFENIHWCDNTDDKNGRDLFWKKNDKADKAPSEPPLAPREQRVVRRLILTGDSEHNIPHVRGYLPPEVAFLTDLQAIQISYTELNADLSELLPTQLETLSLLTSLLYTYNQIRSTIPTRIARLQQLARLDLQWNNLSGSIPSEIGAMTLLTSLNLDRNRVQGNIPSELALLSSTMKHLYFQENQLEGTLPSELGEMTALQWLDIHSNYVQGSIPTVFGRMTSLDTFDAYQNRLDGPIPSELGNMSSVKTLNLWGNNLSGALPSELGFLAPTLEKLYLHDNPRLNGRIPSEFGLLTHLRELWIHSTDLTGAIPSALCKMPSLKRFEVNCLKVTCPGECVCRCYAF</sequence>
<evidence type="ECO:0000256" key="5">
    <source>
        <dbReference type="SAM" id="MobiDB-lite"/>
    </source>
</evidence>
<organism evidence="7 8">
    <name type="scientific">Seminavis robusta</name>
    <dbReference type="NCBI Taxonomy" id="568900"/>
    <lineage>
        <taxon>Eukaryota</taxon>
        <taxon>Sar</taxon>
        <taxon>Stramenopiles</taxon>
        <taxon>Ochrophyta</taxon>
        <taxon>Bacillariophyta</taxon>
        <taxon>Bacillariophyceae</taxon>
        <taxon>Bacillariophycidae</taxon>
        <taxon>Naviculales</taxon>
        <taxon>Naviculaceae</taxon>
        <taxon>Seminavis</taxon>
    </lineage>
</organism>
<reference evidence="7" key="1">
    <citation type="submission" date="2020-06" db="EMBL/GenBank/DDBJ databases">
        <authorList>
            <consortium name="Plant Systems Biology data submission"/>
        </authorList>
    </citation>
    <scope>NUCLEOTIDE SEQUENCE</scope>
    <source>
        <strain evidence="7">D6</strain>
    </source>
</reference>
<keyword evidence="3" id="KW-0433">Leucine-rich repeat</keyword>
<keyword evidence="2" id="KW-1003">Cell membrane</keyword>
<feature type="compositionally biased region" description="Basic and acidic residues" evidence="5">
    <location>
        <begin position="80"/>
        <end position="92"/>
    </location>
</feature>
<dbReference type="PANTHER" id="PTHR48057">
    <property type="entry name" value="LEUCINE-RICH REPEAT SERINE/THREONINE-PROTEIN KINASE 1"/>
    <property type="match status" value="1"/>
</dbReference>
<keyword evidence="4" id="KW-0677">Repeat</keyword>
<keyword evidence="8" id="KW-1185">Reference proteome</keyword>
<feature type="region of interest" description="Disordered" evidence="5">
    <location>
        <begin position="238"/>
        <end position="277"/>
    </location>
</feature>
<evidence type="ECO:0000313" key="8">
    <source>
        <dbReference type="Proteomes" id="UP001153069"/>
    </source>
</evidence>
<keyword evidence="6" id="KW-0812">Transmembrane</keyword>
<keyword evidence="6" id="KW-1133">Transmembrane helix</keyword>
<dbReference type="GO" id="GO:0016301">
    <property type="term" value="F:kinase activity"/>
    <property type="evidence" value="ECO:0007669"/>
    <property type="project" value="UniProtKB-KW"/>
</dbReference>
<dbReference type="EMBL" id="CAICTM010000094">
    <property type="protein sequence ID" value="CAB9500908.1"/>
    <property type="molecule type" value="Genomic_DNA"/>
</dbReference>
<dbReference type="Gene3D" id="3.80.10.10">
    <property type="entry name" value="Ribonuclease Inhibitor"/>
    <property type="match status" value="2"/>
</dbReference>
<dbReference type="AlphaFoldDB" id="A0A9N8H8M2"/>
<evidence type="ECO:0000256" key="6">
    <source>
        <dbReference type="SAM" id="Phobius"/>
    </source>
</evidence>
<dbReference type="SUPFAM" id="SSF52058">
    <property type="entry name" value="L domain-like"/>
    <property type="match status" value="1"/>
</dbReference>
<feature type="region of interest" description="Disordered" evidence="5">
    <location>
        <begin position="156"/>
        <end position="175"/>
    </location>
</feature>
<evidence type="ECO:0000256" key="2">
    <source>
        <dbReference type="ARBA" id="ARBA00022475"/>
    </source>
</evidence>
<protein>
    <submittedName>
        <fullName evidence="7">LRR receptor-like serine threonine-protein kinase</fullName>
    </submittedName>
</protein>
<dbReference type="FunFam" id="3.80.10.10:FF:000383">
    <property type="entry name" value="Leucine-rich repeat receptor protein kinase EMS1"/>
    <property type="match status" value="1"/>
</dbReference>
<name>A0A9N8H8M2_9STRA</name>
<evidence type="ECO:0000256" key="1">
    <source>
        <dbReference type="ARBA" id="ARBA00004236"/>
    </source>
</evidence>